<evidence type="ECO:0000256" key="1">
    <source>
        <dbReference type="SAM" id="Coils"/>
    </source>
</evidence>
<dbReference type="SUPFAM" id="SSF56112">
    <property type="entry name" value="Protein kinase-like (PK-like)"/>
    <property type="match status" value="1"/>
</dbReference>
<dbReference type="GO" id="GO:0005524">
    <property type="term" value="F:ATP binding"/>
    <property type="evidence" value="ECO:0007669"/>
    <property type="project" value="InterPro"/>
</dbReference>
<dbReference type="OrthoDB" id="4062651at2759"/>
<organism evidence="4 5">
    <name type="scientific">Kingdonia uniflora</name>
    <dbReference type="NCBI Taxonomy" id="39325"/>
    <lineage>
        <taxon>Eukaryota</taxon>
        <taxon>Viridiplantae</taxon>
        <taxon>Streptophyta</taxon>
        <taxon>Embryophyta</taxon>
        <taxon>Tracheophyta</taxon>
        <taxon>Spermatophyta</taxon>
        <taxon>Magnoliopsida</taxon>
        <taxon>Ranunculales</taxon>
        <taxon>Circaeasteraceae</taxon>
        <taxon>Kingdonia</taxon>
    </lineage>
</organism>
<keyword evidence="1" id="KW-0175">Coiled coil</keyword>
<name>A0A7J7P0I8_9MAGN</name>
<evidence type="ECO:0000313" key="4">
    <source>
        <dbReference type="EMBL" id="KAF6172742.1"/>
    </source>
</evidence>
<evidence type="ECO:0000256" key="2">
    <source>
        <dbReference type="SAM" id="MobiDB-lite"/>
    </source>
</evidence>
<sequence>SSMRLKPINPMSKFIVSSSLEETSSSGRENDCNIIEETVDKIEVIIGVEARESSKVEKIIEEDDTQKGVMNVLQCCPTQLNGNVYEMMRVCEALNEKWKREGTAKHFEADDVLIFYKLKFVKGPNSGYLYSDSSRLKFLTSNLRATSLDTDKDSLKRKRHEGEGSNRTNAKATTKKRELEQKYCTMAGADPHQLHDMFQEQTLTLLMLMKGMTKFMEKRSQEFGELTRRLDAQAARMKELEDKLEIEKKKRVKHAKVVKERYIELSEYDEVILQACTALWAEIDCFIQSYYYFGLTAADVEQGQTSKYKEIVFASDAEDEVVTNASILANEVERLKNVVSTLEKSLSRTRDSLARVQQVLNKTEYQKLLVALTLYFEVKVDIEWGLKEAYVELLKENGVVPDPARVMFMAQEVPNRHRLEGNEDFVFQDKERVNRGAIEVRGIVDDVVLVEELNDSGANELRSIIDFDEMGAAKPYYDGFPYKLNNFIFTCATQRNYFYTLGEIVHYYYESFKAEARILGPCRWQVSYLLAYSMAWAFIFGQKTPCVRAQFAKDCPAFIGACKDPMVITTDLLPGMSLQKYMASFRPKQLDPSVAIGFAVGIVCAMECLHANGIIHRDHLKPDKLLQTENQESVKLADFGIAKEETVTEMMTAETRTYRWMAPDCSLNFVLSIILKIYSIFSSVEQNIKPELPGDINPKLAVIIQSCCAEDPNLHPSFGEVIPLLNAFLSALSPQTFFG</sequence>
<dbReference type="Gene3D" id="1.10.510.10">
    <property type="entry name" value="Transferase(Phosphotransferase) domain 1"/>
    <property type="match status" value="1"/>
</dbReference>
<feature type="domain" description="Protein kinase" evidence="3">
    <location>
        <begin position="427"/>
        <end position="729"/>
    </location>
</feature>
<dbReference type="InterPro" id="IPR000719">
    <property type="entry name" value="Prot_kinase_dom"/>
</dbReference>
<feature type="coiled-coil region" evidence="1">
    <location>
        <begin position="223"/>
        <end position="257"/>
    </location>
</feature>
<feature type="non-terminal residue" evidence="4">
    <location>
        <position position="1"/>
    </location>
</feature>
<feature type="coiled-coil region" evidence="1">
    <location>
        <begin position="325"/>
        <end position="352"/>
    </location>
</feature>
<dbReference type="InterPro" id="IPR011009">
    <property type="entry name" value="Kinase-like_dom_sf"/>
</dbReference>
<comment type="caution">
    <text evidence="4">The sequence shown here is derived from an EMBL/GenBank/DDBJ whole genome shotgun (WGS) entry which is preliminary data.</text>
</comment>
<evidence type="ECO:0000313" key="5">
    <source>
        <dbReference type="Proteomes" id="UP000541444"/>
    </source>
</evidence>
<accession>A0A7J7P0I8</accession>
<dbReference type="PROSITE" id="PS50011">
    <property type="entry name" value="PROTEIN_KINASE_DOM"/>
    <property type="match status" value="1"/>
</dbReference>
<keyword evidence="5" id="KW-1185">Reference proteome</keyword>
<dbReference type="PANTHER" id="PTHR44329:SF84">
    <property type="entry name" value="PROTEIN KINASE LIKE PROTEIN"/>
    <property type="match status" value="1"/>
</dbReference>
<dbReference type="Pfam" id="PF00069">
    <property type="entry name" value="Pkinase"/>
    <property type="match status" value="1"/>
</dbReference>
<reference evidence="4 5" key="1">
    <citation type="journal article" date="2020" name="IScience">
        <title>Genome Sequencing of the Endangered Kingdonia uniflora (Circaeasteraceae, Ranunculales) Reveals Potential Mechanisms of Evolutionary Specialization.</title>
        <authorList>
            <person name="Sun Y."/>
            <person name="Deng T."/>
            <person name="Zhang A."/>
            <person name="Moore M.J."/>
            <person name="Landis J.B."/>
            <person name="Lin N."/>
            <person name="Zhang H."/>
            <person name="Zhang X."/>
            <person name="Huang J."/>
            <person name="Zhang X."/>
            <person name="Sun H."/>
            <person name="Wang H."/>
        </authorList>
    </citation>
    <scope>NUCLEOTIDE SEQUENCE [LARGE SCALE GENOMIC DNA]</scope>
    <source>
        <strain evidence="4">TB1705</strain>
        <tissue evidence="4">Leaf</tissue>
    </source>
</reference>
<evidence type="ECO:0000259" key="3">
    <source>
        <dbReference type="PROSITE" id="PS50011"/>
    </source>
</evidence>
<protein>
    <recommendedName>
        <fullName evidence="3">Protein kinase domain-containing protein</fullName>
    </recommendedName>
</protein>
<feature type="compositionally biased region" description="Basic and acidic residues" evidence="2">
    <location>
        <begin position="150"/>
        <end position="164"/>
    </location>
</feature>
<proteinExistence type="predicted"/>
<gene>
    <name evidence="4" type="ORF">GIB67_000800</name>
</gene>
<dbReference type="InterPro" id="IPR051681">
    <property type="entry name" value="Ser/Thr_Kinases-Pseudokinases"/>
</dbReference>
<feature type="region of interest" description="Disordered" evidence="2">
    <location>
        <begin position="150"/>
        <end position="176"/>
    </location>
</feature>
<dbReference type="EMBL" id="JACGCM010000393">
    <property type="protein sequence ID" value="KAF6172742.1"/>
    <property type="molecule type" value="Genomic_DNA"/>
</dbReference>
<dbReference type="GO" id="GO:0004674">
    <property type="term" value="F:protein serine/threonine kinase activity"/>
    <property type="evidence" value="ECO:0007669"/>
    <property type="project" value="TreeGrafter"/>
</dbReference>
<dbReference type="Proteomes" id="UP000541444">
    <property type="component" value="Unassembled WGS sequence"/>
</dbReference>
<dbReference type="AlphaFoldDB" id="A0A7J7P0I8"/>
<dbReference type="PANTHER" id="PTHR44329">
    <property type="entry name" value="SERINE/THREONINE-PROTEIN KINASE TNNI3K-RELATED"/>
    <property type="match status" value="1"/>
</dbReference>